<dbReference type="InterPro" id="IPR018289">
    <property type="entry name" value="MULE_transposase_dom"/>
</dbReference>
<evidence type="ECO:0000259" key="2">
    <source>
        <dbReference type="PROSITE" id="PS50966"/>
    </source>
</evidence>
<accession>A0AAE1HA16</accession>
<dbReference type="InterPro" id="IPR007527">
    <property type="entry name" value="Znf_SWIM"/>
</dbReference>
<keyword evidence="1" id="KW-0862">Zinc</keyword>
<dbReference type="Proteomes" id="UP001219518">
    <property type="component" value="Unassembled WGS sequence"/>
</dbReference>
<comment type="caution">
    <text evidence="3">The sequence shown here is derived from an EMBL/GenBank/DDBJ whole genome shotgun (WGS) entry which is preliminary data.</text>
</comment>
<organism evidence="3 4">
    <name type="scientific">Frankliniella fusca</name>
    <dbReference type="NCBI Taxonomy" id="407009"/>
    <lineage>
        <taxon>Eukaryota</taxon>
        <taxon>Metazoa</taxon>
        <taxon>Ecdysozoa</taxon>
        <taxon>Arthropoda</taxon>
        <taxon>Hexapoda</taxon>
        <taxon>Insecta</taxon>
        <taxon>Pterygota</taxon>
        <taxon>Neoptera</taxon>
        <taxon>Paraneoptera</taxon>
        <taxon>Thysanoptera</taxon>
        <taxon>Terebrantia</taxon>
        <taxon>Thripoidea</taxon>
        <taxon>Thripidae</taxon>
        <taxon>Frankliniella</taxon>
    </lineage>
</organism>
<reference evidence="3" key="2">
    <citation type="journal article" date="2023" name="BMC Genomics">
        <title>Pest status, molecular evolution, and epigenetic factors derived from the genome assembly of Frankliniella fusca, a thysanopteran phytovirus vector.</title>
        <authorList>
            <person name="Catto M.A."/>
            <person name="Labadie P.E."/>
            <person name="Jacobson A.L."/>
            <person name="Kennedy G.G."/>
            <person name="Srinivasan R."/>
            <person name="Hunt B.G."/>
        </authorList>
    </citation>
    <scope>NUCLEOTIDE SEQUENCE</scope>
    <source>
        <strain evidence="3">PL_HMW_Pooled</strain>
    </source>
</reference>
<dbReference type="AlphaFoldDB" id="A0AAE1HA16"/>
<dbReference type="GO" id="GO:0005840">
    <property type="term" value="C:ribosome"/>
    <property type="evidence" value="ECO:0007669"/>
    <property type="project" value="UniProtKB-KW"/>
</dbReference>
<dbReference type="PROSITE" id="PS50966">
    <property type="entry name" value="ZF_SWIM"/>
    <property type="match status" value="1"/>
</dbReference>
<evidence type="ECO:0000256" key="1">
    <source>
        <dbReference type="PROSITE-ProRule" id="PRU00325"/>
    </source>
</evidence>
<keyword evidence="1" id="KW-0479">Metal-binding</keyword>
<name>A0AAE1HA16_9NEOP</name>
<feature type="domain" description="SWIM-type" evidence="2">
    <location>
        <begin position="396"/>
        <end position="427"/>
    </location>
</feature>
<proteinExistence type="predicted"/>
<protein>
    <submittedName>
        <fullName evidence="3">50S ribosomal protein L25</fullName>
    </submittedName>
</protein>
<keyword evidence="3" id="KW-0687">Ribonucleoprotein</keyword>
<reference evidence="3" key="1">
    <citation type="submission" date="2021-07" db="EMBL/GenBank/DDBJ databases">
        <authorList>
            <person name="Catto M.A."/>
            <person name="Jacobson A."/>
            <person name="Kennedy G."/>
            <person name="Labadie P."/>
            <person name="Hunt B.G."/>
            <person name="Srinivasan R."/>
        </authorList>
    </citation>
    <scope>NUCLEOTIDE SEQUENCE</scope>
    <source>
        <strain evidence="3">PL_HMW_Pooled</strain>
        <tissue evidence="3">Head</tissue>
    </source>
</reference>
<dbReference type="PANTHER" id="PTHR35385:SF2">
    <property type="entry name" value="PROTEIN B, PUTATIVE-RELATED"/>
    <property type="match status" value="1"/>
</dbReference>
<keyword evidence="3" id="KW-0689">Ribosomal protein</keyword>
<evidence type="ECO:0000313" key="3">
    <source>
        <dbReference type="EMBL" id="KAK3917274.1"/>
    </source>
</evidence>
<dbReference type="PANTHER" id="PTHR35385">
    <property type="entry name" value="PROTEIN B, PUTATIVE-RELATED-RELATED"/>
    <property type="match status" value="1"/>
</dbReference>
<dbReference type="Pfam" id="PF10551">
    <property type="entry name" value="MULE"/>
    <property type="match status" value="1"/>
</dbReference>
<dbReference type="EMBL" id="JAHWGI010000707">
    <property type="protein sequence ID" value="KAK3917274.1"/>
    <property type="molecule type" value="Genomic_DNA"/>
</dbReference>
<keyword evidence="1" id="KW-0863">Zinc-finger</keyword>
<evidence type="ECO:0000313" key="4">
    <source>
        <dbReference type="Proteomes" id="UP001219518"/>
    </source>
</evidence>
<sequence length="482" mass="55822">MEELFIKMFKRQHSPSSALESLKYDLQEEYGKDYFRISADGARCPNLQWVYNLYYKHFDKVYGATSGREMLQSLEKHVDEYNSLQKMKCAVVEEFQGEIILALCSPMMKRVLTNLKSTRDIMFVDSSGCMDHHNSRVFLMLSPSVAGALPVGVMIMSSEKEVCIKRGLELFLDMIPDNAFAGRGRLRPLIIMTDDSKYERSALQDVFPFARLLLCLFHVFQAFWRYLWDTKHKVSKDDRPYIYNQFKDCGYTNNEEKFESLYCNMIEDDIAKKYAVIIKHLDDYKRRAAELALCHHRDIMIRGHHTDNYAEANIKVIKTKILNRIKAFNIPQLFDFLTRKLEAYFERRISAVINNRVDNYTASRYFIDEDKLKPLTCSKIHKDLYLVKNSEKKTEYTVDTALELCTCEAGVGGALCKHLYAVVKQYNLSSSQVLRFADPASKVNLHFIMTGSKFDEEFFQNLMSATNAGPADSSFVQDLVDS</sequence>
<gene>
    <name evidence="3" type="ORF">KUF71_026119</name>
</gene>
<keyword evidence="4" id="KW-1185">Reference proteome</keyword>
<dbReference type="GO" id="GO:0008270">
    <property type="term" value="F:zinc ion binding"/>
    <property type="evidence" value="ECO:0007669"/>
    <property type="project" value="UniProtKB-KW"/>
</dbReference>